<dbReference type="AlphaFoldDB" id="A0A9W7DDT5"/>
<feature type="compositionally biased region" description="Basic and acidic residues" evidence="1">
    <location>
        <begin position="278"/>
        <end position="290"/>
    </location>
</feature>
<comment type="caution">
    <text evidence="2">The sequence shown here is derived from an EMBL/GenBank/DDBJ whole genome shotgun (WGS) entry which is preliminary data.</text>
</comment>
<accession>A0A9W7DDT5</accession>
<organism evidence="2 3">
    <name type="scientific">Ambrosiozyma monospora</name>
    <name type="common">Yeast</name>
    <name type="synonym">Endomycopsis monosporus</name>
    <dbReference type="NCBI Taxonomy" id="43982"/>
    <lineage>
        <taxon>Eukaryota</taxon>
        <taxon>Fungi</taxon>
        <taxon>Dikarya</taxon>
        <taxon>Ascomycota</taxon>
        <taxon>Saccharomycotina</taxon>
        <taxon>Pichiomycetes</taxon>
        <taxon>Pichiales</taxon>
        <taxon>Pichiaceae</taxon>
        <taxon>Ambrosiozyma</taxon>
    </lineage>
</organism>
<feature type="compositionally biased region" description="Polar residues" evidence="1">
    <location>
        <begin position="1"/>
        <end position="11"/>
    </location>
</feature>
<dbReference type="Proteomes" id="UP001165063">
    <property type="component" value="Unassembled WGS sequence"/>
</dbReference>
<feature type="region of interest" description="Disordered" evidence="1">
    <location>
        <begin position="243"/>
        <end position="325"/>
    </location>
</feature>
<evidence type="ECO:0000313" key="2">
    <source>
        <dbReference type="EMBL" id="GMG21984.1"/>
    </source>
</evidence>
<proteinExistence type="predicted"/>
<sequence>MTSNNQGIQKTSKTHSEEEKQESSSATNTQSEKSSTINNDDIKEKYAKKKAHYLDKPYEPFDFTESLKTRYLHGFNFGDTTGMSDAIKKILGPPSDTQKLMMASMASRNPNIFHGMDLGFDQNEFFRYDEKTREKMIKDNKLPQYEPSMDPTAPENFEAFIAFKNAERNEELKICMMRQEEDRVNGQYADYDEEDYDDFVVDSDNDEEEENDDEEMVDDSVELSTIPFGTVDINEEVGNIMKDYAEDKDEDYLYVEEEEDDDDDSDNELSTVGLHHAQRYEEIKNLMKDYNEDEDDDYVAGTDNEDDDFDDEDDEEIDVHDSRND</sequence>
<name>A0A9W7DDT5_AMBMO</name>
<gene>
    <name evidence="2" type="ORF">Amon01_000240600</name>
</gene>
<protein>
    <submittedName>
        <fullName evidence="2">Unnamed protein product</fullName>
    </submittedName>
</protein>
<feature type="compositionally biased region" description="Polar residues" evidence="1">
    <location>
        <begin position="23"/>
        <end position="39"/>
    </location>
</feature>
<dbReference type="EMBL" id="BSXU01000871">
    <property type="protein sequence ID" value="GMG21984.1"/>
    <property type="molecule type" value="Genomic_DNA"/>
</dbReference>
<evidence type="ECO:0000256" key="1">
    <source>
        <dbReference type="SAM" id="MobiDB-lite"/>
    </source>
</evidence>
<feature type="compositionally biased region" description="Acidic residues" evidence="1">
    <location>
        <begin position="246"/>
        <end position="267"/>
    </location>
</feature>
<reference evidence="2" key="1">
    <citation type="submission" date="2023-04" db="EMBL/GenBank/DDBJ databases">
        <title>Ambrosiozyma monospora NBRC 1965.</title>
        <authorList>
            <person name="Ichikawa N."/>
            <person name="Sato H."/>
            <person name="Tonouchi N."/>
        </authorList>
    </citation>
    <scope>NUCLEOTIDE SEQUENCE</scope>
    <source>
        <strain evidence="2">NBRC 1965</strain>
    </source>
</reference>
<feature type="region of interest" description="Disordered" evidence="1">
    <location>
        <begin position="1"/>
        <end position="42"/>
    </location>
</feature>
<evidence type="ECO:0000313" key="3">
    <source>
        <dbReference type="Proteomes" id="UP001165063"/>
    </source>
</evidence>
<keyword evidence="3" id="KW-1185">Reference proteome</keyword>
<feature type="compositionally biased region" description="Acidic residues" evidence="1">
    <location>
        <begin position="291"/>
        <end position="318"/>
    </location>
</feature>